<dbReference type="AlphaFoldDB" id="A0A1P8WRM7"/>
<dbReference type="KEGG" id="fmr:Fuma_06378"/>
<dbReference type="STRING" id="1891926.Fuma_06378"/>
<dbReference type="InterPro" id="IPR011990">
    <property type="entry name" value="TPR-like_helical_dom_sf"/>
</dbReference>
<keyword evidence="1" id="KW-0732">Signal</keyword>
<dbReference type="EMBL" id="CP017641">
    <property type="protein sequence ID" value="APZ96705.1"/>
    <property type="molecule type" value="Genomic_DNA"/>
</dbReference>
<dbReference type="PANTHER" id="PTHR16026">
    <property type="entry name" value="CARTILAGE ACIDIC PROTEIN 1"/>
    <property type="match status" value="1"/>
</dbReference>
<dbReference type="Proteomes" id="UP000187735">
    <property type="component" value="Chromosome"/>
</dbReference>
<gene>
    <name evidence="2" type="ORF">Fuma_06378</name>
</gene>
<evidence type="ECO:0000256" key="1">
    <source>
        <dbReference type="ARBA" id="ARBA00022729"/>
    </source>
</evidence>
<dbReference type="InterPro" id="IPR013517">
    <property type="entry name" value="FG-GAP"/>
</dbReference>
<sequence length="932" mass="101343">MLAEFHQRFSRSIFVIVVACGLAVWLRMPSLTESEPDDRQAAQTADMLRAASVAEDRGDWAGAIESLGKLPADFADRRVYRGWLKKAELQRRTAHLSDARRTLETIVENVDGEVTARRRLAELLAGCGYAFEALTPLRQLLDAGEVDEYDLFRLAVNGHDLYGKQTLERNYALNPQAPMAIAGLLRMAESERDGARIDALLAMPLPDDGILKRIALKRRLNHSLLVDDANELLNVAEQHPESWLIAAGASHQTGDHETALKCAVQAVRLDPWNQPALHRIANLLRGRQPELEDRLQQLATTLGKIERLARQIRQRRREDNSYQTLGTLLFKIGRVREGKGWARVAVQSESELEWAAETLCLNDNQTEFVHPVLAEYGTTLNGNSSTIRLIRPHEESAADEREDAFAFDNVASDVGIGFRYDNGRRPEQQGLFMHQWTGGGVGVVDIDGDTWPDLLFTQGGTLPGDQESQPFGDVIYRNQRGQNFADVTPRAAVDAPGGFGQGTAVGDVNNDGFDDVYIGRVGRNLLLINQGDGTFLPGEQPSTSPAWTTSVAIADHNSDGNPDIYDVNYLSGEDVFTTTCDHAGLQRICGPTDYPAAPDVVAWANGDGTFRSEDSFNTAAPQPGMGLAVGRFVEGTGVQAYIANDEGANQLLSFSTELGVHDSASRAGLAFGQDGTALGSMGIAIADVAGDGTADLFVTNYYSEPNNLYAQIQPTVFMDATSYSGLSAAGYSMLGFGCQFADFDADGDQDLIVSNGHLDDFTHLNRPYRMAAQLFANRGDGSFRANQPTGNYFDKDWLGRAVALLDWNGDGRTDFAVTHLDDGVGLVENLSPQAADSLAIGARGTRVARDAVGAILQLNLAPTLQTQWITAGDGYQCSNQKVGRFANLQGANRGELSIQWPGNSEPPIRVPIANAGLQMVIEGRELSYSVPR</sequence>
<protein>
    <submittedName>
        <fullName evidence="2">FG-GAP repeat</fullName>
    </submittedName>
</protein>
<keyword evidence="3" id="KW-1185">Reference proteome</keyword>
<name>A0A1P8WRM7_9PLAN</name>
<organism evidence="2 3">
    <name type="scientific">Fuerstiella marisgermanici</name>
    <dbReference type="NCBI Taxonomy" id="1891926"/>
    <lineage>
        <taxon>Bacteria</taxon>
        <taxon>Pseudomonadati</taxon>
        <taxon>Planctomycetota</taxon>
        <taxon>Planctomycetia</taxon>
        <taxon>Planctomycetales</taxon>
        <taxon>Planctomycetaceae</taxon>
        <taxon>Fuerstiella</taxon>
    </lineage>
</organism>
<dbReference type="Gene3D" id="2.130.10.130">
    <property type="entry name" value="Integrin alpha, N-terminal"/>
    <property type="match status" value="2"/>
</dbReference>
<evidence type="ECO:0000313" key="2">
    <source>
        <dbReference type="EMBL" id="APZ96705.1"/>
    </source>
</evidence>
<dbReference type="InterPro" id="IPR027039">
    <property type="entry name" value="Crtac1"/>
</dbReference>
<dbReference type="InterPro" id="IPR028994">
    <property type="entry name" value="Integrin_alpha_N"/>
</dbReference>
<proteinExistence type="predicted"/>
<dbReference type="SUPFAM" id="SSF69318">
    <property type="entry name" value="Integrin alpha N-terminal domain"/>
    <property type="match status" value="1"/>
</dbReference>
<reference evidence="2 3" key="1">
    <citation type="journal article" date="2016" name="Front. Microbiol.">
        <title>Fuerstia marisgermanicae gen. nov., sp. nov., an Unusual Member of the Phylum Planctomycetes from the German Wadden Sea.</title>
        <authorList>
            <person name="Kohn T."/>
            <person name="Heuer A."/>
            <person name="Jogler M."/>
            <person name="Vollmers J."/>
            <person name="Boedeker C."/>
            <person name="Bunk B."/>
            <person name="Rast P."/>
            <person name="Borchert D."/>
            <person name="Glockner I."/>
            <person name="Freese H.M."/>
            <person name="Klenk H.P."/>
            <person name="Overmann J."/>
            <person name="Kaster A.K."/>
            <person name="Rohde M."/>
            <person name="Wiegand S."/>
            <person name="Jogler C."/>
        </authorList>
    </citation>
    <scope>NUCLEOTIDE SEQUENCE [LARGE SCALE GENOMIC DNA]</scope>
    <source>
        <strain evidence="2 3">NH11</strain>
    </source>
</reference>
<dbReference type="OrthoDB" id="5287961at2"/>
<evidence type="ECO:0000313" key="3">
    <source>
        <dbReference type="Proteomes" id="UP000187735"/>
    </source>
</evidence>
<dbReference type="SUPFAM" id="SSF48452">
    <property type="entry name" value="TPR-like"/>
    <property type="match status" value="1"/>
</dbReference>
<dbReference type="Gene3D" id="1.25.40.10">
    <property type="entry name" value="Tetratricopeptide repeat domain"/>
    <property type="match status" value="1"/>
</dbReference>
<dbReference type="Pfam" id="PF13517">
    <property type="entry name" value="FG-GAP_3"/>
    <property type="match status" value="2"/>
</dbReference>
<dbReference type="PANTHER" id="PTHR16026:SF0">
    <property type="entry name" value="CARTILAGE ACIDIC PROTEIN 1"/>
    <property type="match status" value="1"/>
</dbReference>
<accession>A0A1P8WRM7</accession>
<dbReference type="RefSeq" id="WP_077027683.1">
    <property type="nucleotide sequence ID" value="NZ_CP017641.1"/>
</dbReference>